<sequence length="127" mass="13841">MAGGKAGYRVSLPSESSVILRNNRAVCTYELLGTEVRRRTAEMLTLTISVRLTNAGPLDTSFGTSSFRLLVDGVPREPTNWLNTAVDARSAKDAQIEFDLPTSTKTLELQITNEETGSIPLALQRLS</sequence>
<protein>
    <recommendedName>
        <fullName evidence="3">DUF4352 domain-containing protein</fullName>
    </recommendedName>
</protein>
<organism evidence="1 2">
    <name type="scientific">Corallococcus sicarius</name>
    <dbReference type="NCBI Taxonomy" id="2316726"/>
    <lineage>
        <taxon>Bacteria</taxon>
        <taxon>Pseudomonadati</taxon>
        <taxon>Myxococcota</taxon>
        <taxon>Myxococcia</taxon>
        <taxon>Myxococcales</taxon>
        <taxon>Cystobacterineae</taxon>
        <taxon>Myxococcaceae</taxon>
        <taxon>Corallococcus</taxon>
    </lineage>
</organism>
<reference evidence="2" key="1">
    <citation type="submission" date="2018-09" db="EMBL/GenBank/DDBJ databases">
        <authorList>
            <person name="Livingstone P.G."/>
            <person name="Whitworth D.E."/>
        </authorList>
    </citation>
    <scope>NUCLEOTIDE SEQUENCE [LARGE SCALE GENOMIC DNA]</scope>
    <source>
        <strain evidence="2">CA040B</strain>
    </source>
</reference>
<evidence type="ECO:0008006" key="3">
    <source>
        <dbReference type="Google" id="ProtNLM"/>
    </source>
</evidence>
<gene>
    <name evidence="1" type="ORF">D7X12_29745</name>
</gene>
<evidence type="ECO:0000313" key="1">
    <source>
        <dbReference type="EMBL" id="RKH37375.1"/>
    </source>
</evidence>
<comment type="caution">
    <text evidence="1">The sequence shown here is derived from an EMBL/GenBank/DDBJ whole genome shotgun (WGS) entry which is preliminary data.</text>
</comment>
<dbReference type="Proteomes" id="UP000273405">
    <property type="component" value="Unassembled WGS sequence"/>
</dbReference>
<dbReference type="EMBL" id="RAWG01000245">
    <property type="protein sequence ID" value="RKH37375.1"/>
    <property type="molecule type" value="Genomic_DNA"/>
</dbReference>
<keyword evidence="2" id="KW-1185">Reference proteome</keyword>
<accession>A0A3A8N8C1</accession>
<dbReference type="AlphaFoldDB" id="A0A3A8N8C1"/>
<proteinExistence type="predicted"/>
<evidence type="ECO:0000313" key="2">
    <source>
        <dbReference type="Proteomes" id="UP000273405"/>
    </source>
</evidence>
<name>A0A3A8N8C1_9BACT</name>